<feature type="domain" description="Protein kinase" evidence="11">
    <location>
        <begin position="413"/>
        <end position="681"/>
    </location>
</feature>
<protein>
    <recommendedName>
        <fullName evidence="1">non-specific serine/threonine protein kinase</fullName>
        <ecNumber evidence="1">2.7.11.1</ecNumber>
    </recommendedName>
</protein>
<feature type="region of interest" description="Disordered" evidence="8">
    <location>
        <begin position="429"/>
        <end position="463"/>
    </location>
</feature>
<dbReference type="GO" id="GO:0005737">
    <property type="term" value="C:cytoplasm"/>
    <property type="evidence" value="ECO:0007669"/>
    <property type="project" value="TreeGrafter"/>
</dbReference>
<evidence type="ECO:0000256" key="8">
    <source>
        <dbReference type="SAM" id="MobiDB-lite"/>
    </source>
</evidence>
<dbReference type="RefSeq" id="XP_044569329.1">
    <property type="nucleotide sequence ID" value="XM_044708643.1"/>
</dbReference>
<dbReference type="InterPro" id="IPR000719">
    <property type="entry name" value="Prot_kinase_dom"/>
</dbReference>
<organism evidence="12 13">
    <name type="scientific">Naegleria fowleri</name>
    <name type="common">Brain eating amoeba</name>
    <dbReference type="NCBI Taxonomy" id="5763"/>
    <lineage>
        <taxon>Eukaryota</taxon>
        <taxon>Discoba</taxon>
        <taxon>Heterolobosea</taxon>
        <taxon>Tetramitia</taxon>
        <taxon>Eutetramitia</taxon>
        <taxon>Vahlkampfiidae</taxon>
        <taxon>Naegleria</taxon>
    </lineage>
</organism>
<keyword evidence="5" id="KW-0418">Kinase</keyword>
<dbReference type="GeneID" id="68107733"/>
<dbReference type="InterPro" id="IPR011009">
    <property type="entry name" value="Kinase-like_dom_sf"/>
</dbReference>
<feature type="region of interest" description="Disordered" evidence="8">
    <location>
        <begin position="392"/>
        <end position="414"/>
    </location>
</feature>
<comment type="caution">
    <text evidence="12">The sequence shown here is derived from an EMBL/GenBank/DDBJ whole genome shotgun (WGS) entry which is preliminary data.</text>
</comment>
<dbReference type="VEuPathDB" id="AmoebaDB:NfTy_001750"/>
<dbReference type="AlphaFoldDB" id="A0A6A5CA40"/>
<dbReference type="OrthoDB" id="544400at2759"/>
<keyword evidence="3" id="KW-0808">Transferase</keyword>
<dbReference type="Gene3D" id="1.10.510.10">
    <property type="entry name" value="Transferase(Phosphotransferase) domain 1"/>
    <property type="match status" value="1"/>
</dbReference>
<dbReference type="InterPro" id="IPR050339">
    <property type="entry name" value="CC_SR_Kinase"/>
</dbReference>
<feature type="compositionally biased region" description="Polar residues" evidence="8">
    <location>
        <begin position="392"/>
        <end position="410"/>
    </location>
</feature>
<evidence type="ECO:0000256" key="6">
    <source>
        <dbReference type="ARBA" id="ARBA00022840"/>
    </source>
</evidence>
<dbReference type="GO" id="GO:0005524">
    <property type="term" value="F:ATP binding"/>
    <property type="evidence" value="ECO:0007669"/>
    <property type="project" value="UniProtKB-UniRule"/>
</dbReference>
<evidence type="ECO:0000256" key="4">
    <source>
        <dbReference type="ARBA" id="ARBA00022741"/>
    </source>
</evidence>
<evidence type="ECO:0000256" key="2">
    <source>
        <dbReference type="ARBA" id="ARBA00022527"/>
    </source>
</evidence>
<reference evidence="12 13" key="1">
    <citation type="journal article" date="2019" name="Sci. Rep.">
        <title>Nanopore sequencing improves the draft genome of the human pathogenic amoeba Naegleria fowleri.</title>
        <authorList>
            <person name="Liechti N."/>
            <person name="Schurch N."/>
            <person name="Bruggmann R."/>
            <person name="Wittwer M."/>
        </authorList>
    </citation>
    <scope>NUCLEOTIDE SEQUENCE [LARGE SCALE GENOMIC DNA]</scope>
    <source>
        <strain evidence="12 13">ATCC 30894</strain>
    </source>
</reference>
<dbReference type="PROSITE" id="PS50011">
    <property type="entry name" value="PROTEIN_KINASE_DOM"/>
    <property type="match status" value="1"/>
</dbReference>
<keyword evidence="10" id="KW-0732">Signal</keyword>
<dbReference type="EMBL" id="VFQX01000002">
    <property type="protein sequence ID" value="KAF0984616.1"/>
    <property type="molecule type" value="Genomic_DNA"/>
</dbReference>
<keyword evidence="2" id="KW-0723">Serine/threonine-protein kinase</keyword>
<dbReference type="PANTHER" id="PTHR11042">
    <property type="entry name" value="EUKARYOTIC TRANSLATION INITIATION FACTOR 2-ALPHA KINASE EIF2-ALPHA KINASE -RELATED"/>
    <property type="match status" value="1"/>
</dbReference>
<dbReference type="VEuPathDB" id="AmoebaDB:NF0059820"/>
<dbReference type="PROSITE" id="PS00107">
    <property type="entry name" value="PROTEIN_KINASE_ATP"/>
    <property type="match status" value="1"/>
</dbReference>
<dbReference type="GO" id="GO:0005634">
    <property type="term" value="C:nucleus"/>
    <property type="evidence" value="ECO:0007669"/>
    <property type="project" value="TreeGrafter"/>
</dbReference>
<accession>A0A6A5CA40</accession>
<dbReference type="VEuPathDB" id="AmoebaDB:FDP41_000515"/>
<feature type="signal peptide" evidence="10">
    <location>
        <begin position="1"/>
        <end position="28"/>
    </location>
</feature>
<keyword evidence="9" id="KW-0472">Membrane</keyword>
<dbReference type="InterPro" id="IPR017441">
    <property type="entry name" value="Protein_kinase_ATP_BS"/>
</dbReference>
<dbReference type="Gene3D" id="3.30.200.20">
    <property type="entry name" value="Phosphorylase Kinase, domain 1"/>
    <property type="match status" value="1"/>
</dbReference>
<dbReference type="EC" id="2.7.11.1" evidence="1"/>
<evidence type="ECO:0000256" key="7">
    <source>
        <dbReference type="PROSITE-ProRule" id="PRU10141"/>
    </source>
</evidence>
<dbReference type="PANTHER" id="PTHR11042:SF160">
    <property type="entry name" value="EUKARYOTIC TRANSLATION INITIATION FACTOR 2-ALPHA KINASE 1"/>
    <property type="match status" value="1"/>
</dbReference>
<feature type="chain" id="PRO_5025631494" description="non-specific serine/threonine protein kinase" evidence="10">
    <location>
        <begin position="29"/>
        <end position="681"/>
    </location>
</feature>
<evidence type="ECO:0000256" key="5">
    <source>
        <dbReference type="ARBA" id="ARBA00022777"/>
    </source>
</evidence>
<keyword evidence="6 7" id="KW-0067">ATP-binding</keyword>
<keyword evidence="9" id="KW-0812">Transmembrane</keyword>
<name>A0A6A5CA40_NAEFO</name>
<evidence type="ECO:0000259" key="11">
    <source>
        <dbReference type="PROSITE" id="PS50011"/>
    </source>
</evidence>
<dbReference type="GO" id="GO:0004694">
    <property type="term" value="F:eukaryotic translation initiation factor 2alpha kinase activity"/>
    <property type="evidence" value="ECO:0007669"/>
    <property type="project" value="TreeGrafter"/>
</dbReference>
<evidence type="ECO:0000313" key="13">
    <source>
        <dbReference type="Proteomes" id="UP000444721"/>
    </source>
</evidence>
<dbReference type="SUPFAM" id="SSF56112">
    <property type="entry name" value="Protein kinase-like (PK-like)"/>
    <property type="match status" value="1"/>
</dbReference>
<evidence type="ECO:0000313" key="12">
    <source>
        <dbReference type="EMBL" id="KAF0984616.1"/>
    </source>
</evidence>
<proteinExistence type="predicted"/>
<evidence type="ECO:0000256" key="3">
    <source>
        <dbReference type="ARBA" id="ARBA00022679"/>
    </source>
</evidence>
<evidence type="ECO:0000256" key="10">
    <source>
        <dbReference type="SAM" id="SignalP"/>
    </source>
</evidence>
<dbReference type="Proteomes" id="UP000444721">
    <property type="component" value="Unassembled WGS sequence"/>
</dbReference>
<dbReference type="Pfam" id="PF00069">
    <property type="entry name" value="Pkinase"/>
    <property type="match status" value="2"/>
</dbReference>
<feature type="transmembrane region" description="Helical" evidence="9">
    <location>
        <begin position="278"/>
        <end position="310"/>
    </location>
</feature>
<evidence type="ECO:0000256" key="9">
    <source>
        <dbReference type="SAM" id="Phobius"/>
    </source>
</evidence>
<keyword evidence="4 7" id="KW-0547">Nucleotide-binding</keyword>
<sequence length="681" mass="77378">MTRWIVAQRNSLFTLFLPLLTLVSYTLAFDILSRRPPHNREHQYTLDELAPSPYYSKTSYLIPSYIVTNVTISYGHFDVLAIGEVGSMFEVYACSTNAWTISCSQLATSVSSKAYRQQFYNEKNVPLFIVFRNTDSTQNALIKELFVNRVSEQRFMDNVFSLTIPLNADHFFQVKDLLQSSNRICNMTIIPNIFDATVPFTLQLDAGFNQNQTVEQTQKLSLKTLSDSSSFMYKPSKDVVYPITPVTRIRCIQSSGDVCHMAVNLIQYDEAPPLNQTILGAILGGTLLFVGFIVIVIFVVIVCVCCYCCCTVIPNRRFLKEIESKKRNQRIQEHYPHTSLHLLSEHDKHEQDEMNHLRAEKACPHRDLSQTDPSLPIKVDSLETGNSFMKVNNQKEQSQTPNKQNSQENASDFPVDTVIDSFESMRIRTSQQPLLPNSVDTKSQSNNNSTASKSSQNHNQDSNMFNGRYKCIRKIGEGSFGKCYLCEDTKRENMQVAIKLIPVNENDLGNFLKECSKMIGINHKNLVKVYEFFHEKVKLFEIIKPKNNFVEEFDPERNQIEVILGDYGESKYLFECGSNSPLKGTMGYMAPEVFSYLQYGTATDVFSLGVTLYQVVCGSGKISTIVASLMLNEIKMMEEISNNFKDKGVDQKIADFILSMLCVNPEQRPSVLAIKNFGKRV</sequence>
<keyword evidence="9" id="KW-1133">Transmembrane helix</keyword>
<keyword evidence="13" id="KW-1185">Reference proteome</keyword>
<evidence type="ECO:0000256" key="1">
    <source>
        <dbReference type="ARBA" id="ARBA00012513"/>
    </source>
</evidence>
<feature type="binding site" evidence="7">
    <location>
        <position position="499"/>
    </location>
    <ligand>
        <name>ATP</name>
        <dbReference type="ChEBI" id="CHEBI:30616"/>
    </ligand>
</feature>
<gene>
    <name evidence="12" type="ORF">FDP41_000515</name>
</gene>